<dbReference type="AlphaFoldDB" id="A0A558QWL5"/>
<proteinExistence type="predicted"/>
<name>A0A558QWL5_9SPHN</name>
<dbReference type="OrthoDB" id="7577115at2"/>
<gene>
    <name evidence="1" type="ORF">FOY91_16780</name>
</gene>
<dbReference type="Proteomes" id="UP000318681">
    <property type="component" value="Unassembled WGS sequence"/>
</dbReference>
<keyword evidence="2" id="KW-1185">Reference proteome</keyword>
<dbReference type="EMBL" id="VNIM01000087">
    <property type="protein sequence ID" value="TVV71457.1"/>
    <property type="molecule type" value="Genomic_DNA"/>
</dbReference>
<evidence type="ECO:0000313" key="2">
    <source>
        <dbReference type="Proteomes" id="UP000318681"/>
    </source>
</evidence>
<evidence type="ECO:0000313" key="1">
    <source>
        <dbReference type="EMBL" id="TVV71457.1"/>
    </source>
</evidence>
<protein>
    <submittedName>
        <fullName evidence="1">Uncharacterized protein</fullName>
    </submittedName>
</protein>
<sequence>MVLLTALAGATNSSPSAAQVLNKTPPGLQGRYITSPEFPNPIYVVPIGPRDTRTPRQRCLDAEIAKVGGSASPLAQATIDLKCSQR</sequence>
<organism evidence="1 2">
    <name type="scientific">Alterirhizorhabdus solaris</name>
    <dbReference type="NCBI Taxonomy" id="2529389"/>
    <lineage>
        <taxon>Bacteria</taxon>
        <taxon>Pseudomonadati</taxon>
        <taxon>Pseudomonadota</taxon>
        <taxon>Alphaproteobacteria</taxon>
        <taxon>Sphingomonadales</taxon>
        <taxon>Rhizorhabdaceae</taxon>
        <taxon>Alterirhizorhabdus</taxon>
    </lineage>
</organism>
<reference evidence="1 2" key="1">
    <citation type="submission" date="2019-07" db="EMBL/GenBank/DDBJ databases">
        <title>Sphingomonas solaris sp. nov., isolated from a solar panel from Boston, Massachusetts.</title>
        <authorList>
            <person name="Tanner K."/>
            <person name="Pascual J."/>
            <person name="Mancuso C."/>
            <person name="Pereto J."/>
            <person name="Khalil A."/>
            <person name="Vilanova C."/>
        </authorList>
    </citation>
    <scope>NUCLEOTIDE SEQUENCE [LARGE SCALE GENOMIC DNA]</scope>
    <source>
        <strain evidence="1 2">R4DWN</strain>
    </source>
</reference>
<accession>A0A558QWL5</accession>
<comment type="caution">
    <text evidence="1">The sequence shown here is derived from an EMBL/GenBank/DDBJ whole genome shotgun (WGS) entry which is preliminary data.</text>
</comment>